<dbReference type="CDD" id="cd05254">
    <property type="entry name" value="dTDP_HR_like_SDR_e"/>
    <property type="match status" value="1"/>
</dbReference>
<comment type="catalytic activity">
    <reaction evidence="5 6">
        <text>dTDP-beta-L-rhamnose + NADP(+) = dTDP-4-dehydro-beta-L-rhamnose + NADPH + H(+)</text>
        <dbReference type="Rhea" id="RHEA:21796"/>
        <dbReference type="ChEBI" id="CHEBI:15378"/>
        <dbReference type="ChEBI" id="CHEBI:57510"/>
        <dbReference type="ChEBI" id="CHEBI:57783"/>
        <dbReference type="ChEBI" id="CHEBI:58349"/>
        <dbReference type="ChEBI" id="CHEBI:62830"/>
        <dbReference type="EC" id="1.1.1.133"/>
    </reaction>
</comment>
<evidence type="ECO:0000256" key="4">
    <source>
        <dbReference type="ARBA" id="ARBA00017099"/>
    </source>
</evidence>
<evidence type="ECO:0000259" key="7">
    <source>
        <dbReference type="Pfam" id="PF04321"/>
    </source>
</evidence>
<evidence type="ECO:0000313" key="8">
    <source>
        <dbReference type="EMBL" id="NKE68179.1"/>
    </source>
</evidence>
<sequence>MSRPAAPHAHGPAARQGGGFPLSRLELWAGPECTVNRVGEEYFDQLAASGFDRRIEDLDRLAGIGARRLRFPLLWERLAPQRGTVDWRWSDERIARLRELGVQPIAGLVHHGSGPRHTNLLDPAFPGLLAEYARALAARYPDIDAYTPVNEPLTTARFSGLYGLWYPHGRDDKSFVRALLNQVRATVLAMRAVREINPRAMLVQTEDLGCTDSTPGLRYQAEFENLRRWLSFDLLAGRVDAQHPLRGYLRNHGASEQELQEFVDAPCPPDIVGINSYVTSERFLDERVALYPPHLHGGNGRDAYVDLELARVHGRSIGGFRARLREASERYRLPVAITEVHLGCSRDEQLRWLHQAWSAAQELRDAGHDVRAVTVWAAFGTYDWDSLVTRRQGHYEPGLWDVSSGEPRPTALAALARQLAQGETPDNPVLDGPGWWQRELRLAYPPHGDLESLPVQGRPLLITGASGTLGRAFARFCDLRGLPYRLLSRADMDIADAASVSAALDRWQPWAVVNTAGFVRVDDAERDPRQWRDNLIGPAILAQECGQRGIRLVTFSSDLVFDGGKSAPYVESDAPAPLNAYGRAKLEAERLVLDHAPDSLVVRTAAFFGPWDPHNFVAQALEHLRRGDRWHAAQDQVVSPTYVPDLAQASLDLLVDGERGLWHLSNQGQVSWQRFAEMVAEAAGLDPALVQGLPTSALSLVARRPAYSVLASERALLMPPLEHALDRYFGDCQRFAGDWPLRAAA</sequence>
<proteinExistence type="inferred from homology"/>
<evidence type="ECO:0000256" key="6">
    <source>
        <dbReference type="RuleBase" id="RU364082"/>
    </source>
</evidence>
<dbReference type="GO" id="GO:0008831">
    <property type="term" value="F:dTDP-4-dehydrorhamnose reductase activity"/>
    <property type="evidence" value="ECO:0007669"/>
    <property type="project" value="UniProtKB-EC"/>
</dbReference>
<evidence type="ECO:0000256" key="1">
    <source>
        <dbReference type="ARBA" id="ARBA00004781"/>
    </source>
</evidence>
<dbReference type="Proteomes" id="UP000521868">
    <property type="component" value="Unassembled WGS sequence"/>
</dbReference>
<keyword evidence="9" id="KW-1185">Reference proteome</keyword>
<dbReference type="UniPathway" id="UPA00124"/>
<dbReference type="SUPFAM" id="SSF51735">
    <property type="entry name" value="NAD(P)-binding Rossmann-fold domains"/>
    <property type="match status" value="1"/>
</dbReference>
<dbReference type="SUPFAM" id="SSF51445">
    <property type="entry name" value="(Trans)glycosidases"/>
    <property type="match status" value="1"/>
</dbReference>
<reference evidence="8 9" key="1">
    <citation type="journal article" date="2020" name="Nature">
        <title>Bacterial chemolithoautotrophy via manganese oxidation.</title>
        <authorList>
            <person name="Yu H."/>
            <person name="Leadbetter J.R."/>
        </authorList>
    </citation>
    <scope>NUCLEOTIDE SEQUENCE [LARGE SCALE GENOMIC DNA]</scope>
    <source>
        <strain evidence="8 9">RBP-1</strain>
    </source>
</reference>
<feature type="domain" description="RmlD-like substrate binding" evidence="7">
    <location>
        <begin position="460"/>
        <end position="715"/>
    </location>
</feature>
<dbReference type="EMBL" id="VTOX01000009">
    <property type="protein sequence ID" value="NKE68179.1"/>
    <property type="molecule type" value="Genomic_DNA"/>
</dbReference>
<dbReference type="Pfam" id="PF04321">
    <property type="entry name" value="RmlD_sub_bind"/>
    <property type="match status" value="1"/>
</dbReference>
<dbReference type="EC" id="1.1.1.133" evidence="3 6"/>
<organism evidence="8 9">
    <name type="scientific">Ramlibacter lithotrophicus</name>
    <dbReference type="NCBI Taxonomy" id="2606681"/>
    <lineage>
        <taxon>Bacteria</taxon>
        <taxon>Pseudomonadati</taxon>
        <taxon>Pseudomonadota</taxon>
        <taxon>Betaproteobacteria</taxon>
        <taxon>Burkholderiales</taxon>
        <taxon>Comamonadaceae</taxon>
        <taxon>Ramlibacter</taxon>
    </lineage>
</organism>
<dbReference type="Gene3D" id="3.20.20.80">
    <property type="entry name" value="Glycosidases"/>
    <property type="match status" value="1"/>
</dbReference>
<evidence type="ECO:0000313" key="9">
    <source>
        <dbReference type="Proteomes" id="UP000521868"/>
    </source>
</evidence>
<comment type="pathway">
    <text evidence="1 6">Carbohydrate biosynthesis; dTDP-L-rhamnose biosynthesis.</text>
</comment>
<comment type="similarity">
    <text evidence="2 6">Belongs to the dTDP-4-dehydrorhamnose reductase family.</text>
</comment>
<dbReference type="GO" id="GO:0019305">
    <property type="term" value="P:dTDP-rhamnose biosynthetic process"/>
    <property type="evidence" value="ECO:0007669"/>
    <property type="project" value="UniProtKB-UniPathway"/>
</dbReference>
<dbReference type="GO" id="GO:0004553">
    <property type="term" value="F:hydrolase activity, hydrolyzing O-glycosyl compounds"/>
    <property type="evidence" value="ECO:0007669"/>
    <property type="project" value="InterPro"/>
</dbReference>
<name>A0A7X6DJC4_9BURK</name>
<keyword evidence="6" id="KW-0521">NADP</keyword>
<dbReference type="GO" id="GO:0005975">
    <property type="term" value="P:carbohydrate metabolic process"/>
    <property type="evidence" value="ECO:0007669"/>
    <property type="project" value="InterPro"/>
</dbReference>
<dbReference type="Gene3D" id="3.40.50.720">
    <property type="entry name" value="NAD(P)-binding Rossmann-like Domain"/>
    <property type="match status" value="1"/>
</dbReference>
<dbReference type="RefSeq" id="WP_168109306.1">
    <property type="nucleotide sequence ID" value="NZ_VTOX01000009.1"/>
</dbReference>
<evidence type="ECO:0000256" key="3">
    <source>
        <dbReference type="ARBA" id="ARBA00012929"/>
    </source>
</evidence>
<evidence type="ECO:0000256" key="2">
    <source>
        <dbReference type="ARBA" id="ARBA00010944"/>
    </source>
</evidence>
<keyword evidence="6" id="KW-0560">Oxidoreductase</keyword>
<comment type="cofactor">
    <cofactor evidence="6">
        <name>Mg(2+)</name>
        <dbReference type="ChEBI" id="CHEBI:18420"/>
    </cofactor>
    <text evidence="6">Binds 1 Mg(2+) ion per monomer.</text>
</comment>
<dbReference type="Gene3D" id="3.90.25.10">
    <property type="entry name" value="UDP-galactose 4-epimerase, domain 1"/>
    <property type="match status" value="1"/>
</dbReference>
<dbReference type="InterPro" id="IPR005913">
    <property type="entry name" value="dTDP_dehydrorham_reduct"/>
</dbReference>
<comment type="caution">
    <text evidence="8">The sequence shown here is derived from an EMBL/GenBank/DDBJ whole genome shotgun (WGS) entry which is preliminary data.</text>
</comment>
<dbReference type="InterPro" id="IPR036291">
    <property type="entry name" value="NAD(P)-bd_dom_sf"/>
</dbReference>
<protein>
    <recommendedName>
        <fullName evidence="4 6">dTDP-4-dehydrorhamnose reductase</fullName>
        <ecNumber evidence="3 6">1.1.1.133</ecNumber>
    </recommendedName>
</protein>
<comment type="function">
    <text evidence="6">Catalyzes the reduction of dTDP-6-deoxy-L-lyxo-4-hexulose to yield dTDP-L-rhamnose.</text>
</comment>
<accession>A0A7X6DJC4</accession>
<dbReference type="PANTHER" id="PTHR10491:SF4">
    <property type="entry name" value="METHIONINE ADENOSYLTRANSFERASE 2 SUBUNIT BETA"/>
    <property type="match status" value="1"/>
</dbReference>
<dbReference type="Pfam" id="PF00232">
    <property type="entry name" value="Glyco_hydro_1"/>
    <property type="match status" value="1"/>
</dbReference>
<evidence type="ECO:0000256" key="5">
    <source>
        <dbReference type="ARBA" id="ARBA00048200"/>
    </source>
</evidence>
<gene>
    <name evidence="8" type="ORF">RAMLITH_20390</name>
</gene>
<dbReference type="InterPro" id="IPR029903">
    <property type="entry name" value="RmlD-like-bd"/>
</dbReference>
<dbReference type="PANTHER" id="PTHR10491">
    <property type="entry name" value="DTDP-4-DEHYDRORHAMNOSE REDUCTASE"/>
    <property type="match status" value="1"/>
</dbReference>
<dbReference type="AlphaFoldDB" id="A0A7X6DJC4"/>
<dbReference type="InterPro" id="IPR001360">
    <property type="entry name" value="Glyco_hydro_1"/>
</dbReference>
<dbReference type="InterPro" id="IPR017853">
    <property type="entry name" value="GH"/>
</dbReference>